<organism evidence="1 2">
    <name type="scientific">Buttiauxella gaviniae ATCC 51604</name>
    <dbReference type="NCBI Taxonomy" id="1354253"/>
    <lineage>
        <taxon>Bacteria</taxon>
        <taxon>Pseudomonadati</taxon>
        <taxon>Pseudomonadota</taxon>
        <taxon>Gammaproteobacteria</taxon>
        <taxon>Enterobacterales</taxon>
        <taxon>Enterobacteriaceae</taxon>
        <taxon>Buttiauxella</taxon>
    </lineage>
</organism>
<proteinExistence type="predicted"/>
<dbReference type="EMBL" id="LXEP01000044">
    <property type="protein sequence ID" value="OAT17063.1"/>
    <property type="molecule type" value="Genomic_DNA"/>
</dbReference>
<name>A0A1B7HN73_9ENTR</name>
<accession>A0A1B7HN73</accession>
<dbReference type="Proteomes" id="UP000078504">
    <property type="component" value="Unassembled WGS sequence"/>
</dbReference>
<protein>
    <submittedName>
        <fullName evidence="1">Uncharacterized protein</fullName>
    </submittedName>
</protein>
<reference evidence="1 2" key="1">
    <citation type="submission" date="2016-04" db="EMBL/GenBank/DDBJ databases">
        <title>ATOL: Assembling a taxonomically balanced genome-scale reconstruction of the evolutionary history of the Enterobacteriaceae.</title>
        <authorList>
            <person name="Plunkett G.III."/>
            <person name="Neeno-Eckwall E.C."/>
            <person name="Glasner J.D."/>
            <person name="Perna N.T."/>
        </authorList>
    </citation>
    <scope>NUCLEOTIDE SEQUENCE [LARGE SCALE GENOMIC DNA]</scope>
    <source>
        <strain evidence="1 2">ATCC 51604</strain>
    </source>
</reference>
<sequence length="68" mass="7773">MNDQQIQQMQQVIVTLENDNAILVRMLSDANNNKQVLKSYCEQYAAKIQEMEKQIQALQPVQPEAVPA</sequence>
<comment type="caution">
    <text evidence="1">The sequence shown here is derived from an EMBL/GenBank/DDBJ whole genome shotgun (WGS) entry which is preliminary data.</text>
</comment>
<dbReference type="PATRIC" id="fig|1354253.4.peg.4421"/>
<dbReference type="AlphaFoldDB" id="A0A1B7HN73"/>
<evidence type="ECO:0000313" key="1">
    <source>
        <dbReference type="EMBL" id="OAT17063.1"/>
    </source>
</evidence>
<evidence type="ECO:0000313" key="2">
    <source>
        <dbReference type="Proteomes" id="UP000078504"/>
    </source>
</evidence>
<dbReference type="RefSeq" id="WP_064518797.1">
    <property type="nucleotide sequence ID" value="NZ_LXEP01000044.1"/>
</dbReference>
<gene>
    <name evidence="1" type="ORF">M977_04309</name>
</gene>